<sequence>MENEDGYTELHFKTKKKSPNAERLSNSSGLRYFAALSGFLNVVFLGVVITLIQQCDLLSSGVWESRGNFTESDSTFEEVLNENSLLTTLKEGLCMHANESRCELCPIDWKLHYGKCYFYSKTLATWENSRKYCLGKKSELLIIEDATEMDFLSKLKDKDTGFVWTGLNFDEEKGKWVWLRDPKRPGHSFTIREHKKENKCAAYKLKQMHPDNCHSLYKWICKKSAVLLSI</sequence>
<dbReference type="InterPro" id="IPR033992">
    <property type="entry name" value="NKR-like_CTLD"/>
</dbReference>
<dbReference type="PROSITE" id="PS50041">
    <property type="entry name" value="C_TYPE_LECTIN_2"/>
    <property type="match status" value="1"/>
</dbReference>
<dbReference type="InterPro" id="IPR051379">
    <property type="entry name" value="C-type_Lectin_Receptor_IMM"/>
</dbReference>
<dbReference type="Pfam" id="PF00059">
    <property type="entry name" value="Lectin_C"/>
    <property type="match status" value="1"/>
</dbReference>
<dbReference type="InterPro" id="IPR016186">
    <property type="entry name" value="C-type_lectin-like/link_sf"/>
</dbReference>
<dbReference type="InterPro" id="IPR001304">
    <property type="entry name" value="C-type_lectin-like"/>
</dbReference>
<dbReference type="SUPFAM" id="SSF56436">
    <property type="entry name" value="C-type lectin-like"/>
    <property type="match status" value="1"/>
</dbReference>
<evidence type="ECO:0000256" key="3">
    <source>
        <dbReference type="SAM" id="Phobius"/>
    </source>
</evidence>
<dbReference type="CDD" id="cd03593">
    <property type="entry name" value="CLECT_NK_receptors_like"/>
    <property type="match status" value="1"/>
</dbReference>
<feature type="domain" description="C-type lectin" evidence="4">
    <location>
        <begin position="112"/>
        <end position="222"/>
    </location>
</feature>
<keyword evidence="3" id="KW-0812">Transmembrane</keyword>
<accession>A0A8C4UTD5</accession>
<keyword evidence="6" id="KW-1185">Reference proteome</keyword>
<dbReference type="Ensembl" id="ENSFTIT00000016981.1">
    <property type="protein sequence ID" value="ENSFTIP00000016292.1"/>
    <property type="gene ID" value="ENSFTIG00000010801.1"/>
</dbReference>
<organism evidence="5 6">
    <name type="scientific">Falco tinnunculus</name>
    <name type="common">Common kestrel</name>
    <dbReference type="NCBI Taxonomy" id="100819"/>
    <lineage>
        <taxon>Eukaryota</taxon>
        <taxon>Metazoa</taxon>
        <taxon>Chordata</taxon>
        <taxon>Craniata</taxon>
        <taxon>Vertebrata</taxon>
        <taxon>Euteleostomi</taxon>
        <taxon>Archelosauria</taxon>
        <taxon>Archosauria</taxon>
        <taxon>Dinosauria</taxon>
        <taxon>Saurischia</taxon>
        <taxon>Theropoda</taxon>
        <taxon>Coelurosauria</taxon>
        <taxon>Aves</taxon>
        <taxon>Neognathae</taxon>
        <taxon>Neoaves</taxon>
        <taxon>Telluraves</taxon>
        <taxon>Australaves</taxon>
        <taxon>Falconiformes</taxon>
        <taxon>Falconidae</taxon>
        <taxon>Falco</taxon>
    </lineage>
</organism>
<dbReference type="SMART" id="SM00034">
    <property type="entry name" value="CLECT"/>
    <property type="match status" value="1"/>
</dbReference>
<feature type="transmembrane region" description="Helical" evidence="3">
    <location>
        <begin position="32"/>
        <end position="52"/>
    </location>
</feature>
<evidence type="ECO:0000256" key="1">
    <source>
        <dbReference type="ARBA" id="ARBA00004167"/>
    </source>
</evidence>
<dbReference type="InterPro" id="IPR016187">
    <property type="entry name" value="CTDL_fold"/>
</dbReference>
<dbReference type="Gene3D" id="3.10.100.10">
    <property type="entry name" value="Mannose-Binding Protein A, subunit A"/>
    <property type="match status" value="1"/>
</dbReference>
<dbReference type="AlphaFoldDB" id="A0A8C4UTD5"/>
<dbReference type="OMA" id="YTELHFK"/>
<evidence type="ECO:0000313" key="5">
    <source>
        <dbReference type="Ensembl" id="ENSFTIP00000016292.1"/>
    </source>
</evidence>
<keyword evidence="3" id="KW-0472">Membrane</keyword>
<reference evidence="5" key="2">
    <citation type="submission" date="2025-09" db="UniProtKB">
        <authorList>
            <consortium name="Ensembl"/>
        </authorList>
    </citation>
    <scope>IDENTIFICATION</scope>
</reference>
<comment type="subcellular location">
    <subcellularLocation>
        <location evidence="1">Membrane</location>
        <topology evidence="1">Single-pass membrane protein</topology>
    </subcellularLocation>
</comment>
<evidence type="ECO:0000313" key="6">
    <source>
        <dbReference type="Proteomes" id="UP000694562"/>
    </source>
</evidence>
<keyword evidence="3" id="KW-1133">Transmembrane helix</keyword>
<dbReference type="Proteomes" id="UP000694562">
    <property type="component" value="Unplaced"/>
</dbReference>
<dbReference type="PANTHER" id="PTHR46746">
    <property type="entry name" value="KILLER CELL LECTIN-LIKE RECEPTOR SUBFAMILY F MEMBER 2"/>
    <property type="match status" value="1"/>
</dbReference>
<keyword evidence="2" id="KW-0430">Lectin</keyword>
<reference evidence="5" key="1">
    <citation type="submission" date="2025-08" db="UniProtKB">
        <authorList>
            <consortium name="Ensembl"/>
        </authorList>
    </citation>
    <scope>IDENTIFICATION</scope>
</reference>
<dbReference type="OrthoDB" id="538816at2759"/>
<dbReference type="PANTHER" id="PTHR46746:SF3">
    <property type="entry name" value="C-TYPE LECTIN DOMAIN-CONTAINING PROTEIN-RELATED"/>
    <property type="match status" value="1"/>
</dbReference>
<evidence type="ECO:0000256" key="2">
    <source>
        <dbReference type="ARBA" id="ARBA00022734"/>
    </source>
</evidence>
<dbReference type="GO" id="GO:0005886">
    <property type="term" value="C:plasma membrane"/>
    <property type="evidence" value="ECO:0007669"/>
    <property type="project" value="TreeGrafter"/>
</dbReference>
<evidence type="ECO:0000259" key="4">
    <source>
        <dbReference type="PROSITE" id="PS50041"/>
    </source>
</evidence>
<dbReference type="GO" id="GO:0030246">
    <property type="term" value="F:carbohydrate binding"/>
    <property type="evidence" value="ECO:0007669"/>
    <property type="project" value="UniProtKB-KW"/>
</dbReference>
<name>A0A8C4UTD5_FALTI</name>
<proteinExistence type="predicted"/>
<protein>
    <recommendedName>
        <fullName evidence="4">C-type lectin domain-containing protein</fullName>
    </recommendedName>
</protein>